<dbReference type="Gene3D" id="2.60.40.10">
    <property type="entry name" value="Immunoglobulins"/>
    <property type="match status" value="4"/>
</dbReference>
<reference evidence="4 5" key="1">
    <citation type="submission" date="2020-11" db="EMBL/GenBank/DDBJ databases">
        <authorList>
            <person name="Wallbank WR R."/>
            <person name="Pardo Diaz C."/>
            <person name="Kozak K."/>
            <person name="Martin S."/>
            <person name="Jiggins C."/>
            <person name="Moest M."/>
            <person name="Warren A I."/>
            <person name="Generalovic N T."/>
            <person name="Byers J.R.P. K."/>
            <person name="Montejo-Kovacevich G."/>
            <person name="Yen C E."/>
        </authorList>
    </citation>
    <scope>NUCLEOTIDE SEQUENCE [LARGE SCALE GENOMIC DNA]</scope>
</reference>
<feature type="compositionally biased region" description="Polar residues" evidence="1">
    <location>
        <begin position="1100"/>
        <end position="1119"/>
    </location>
</feature>
<accession>A0A7R8Z1F0</accession>
<feature type="region of interest" description="Disordered" evidence="1">
    <location>
        <begin position="1020"/>
        <end position="1067"/>
    </location>
</feature>
<feature type="region of interest" description="Disordered" evidence="1">
    <location>
        <begin position="1097"/>
        <end position="1128"/>
    </location>
</feature>
<dbReference type="Proteomes" id="UP000594454">
    <property type="component" value="Chromosome 6"/>
</dbReference>
<feature type="region of interest" description="Disordered" evidence="1">
    <location>
        <begin position="737"/>
        <end position="758"/>
    </location>
</feature>
<proteinExistence type="predicted"/>
<feature type="domain" description="Fibronectin type-III" evidence="3">
    <location>
        <begin position="542"/>
        <end position="641"/>
    </location>
</feature>
<dbReference type="PANTHER" id="PTHR46957">
    <property type="entry name" value="CYTOKINE RECEPTOR"/>
    <property type="match status" value="1"/>
</dbReference>
<keyword evidence="2" id="KW-0812">Transmembrane</keyword>
<dbReference type="InterPro" id="IPR013783">
    <property type="entry name" value="Ig-like_fold"/>
</dbReference>
<dbReference type="InParanoid" id="A0A7R8Z1F0"/>
<sequence length="1235" mass="141098">MASRFRIAETMRKNCLKIIIAFICIENSLTMESEDLCNIVIQPGEYIRMKIDAKLNLSCDLSRNEIDPYNIIPKGLLFLENNRKIDELYNKLEKTVVTTLTNLQVKKNNTYTCRISKPSKFMEMKELIVGDKPSPVQNFACLLYDYEYWNCTFHANERVPTTYKVQYRISRLLYDCPCVEVNRGYECKTQLFRKTHPNYTFVVKSKNCFGEREEWFTIQASKNVIPADLELKVERANSTEAQLHWNIITMNEMLFEKGFVIKGKYRSQYDETWHNIAKFQTIRKSSTLTLKRLFGNTEYEVMLKVKANKSRSSPEMWRYANVKFHTLSEPPERSPEIDPGAFHIDNNDCAHVFWQDIPEYSRNGTGFTYILNASRRDTPGSGITRKWPEFSTNKYFYNEICGKGFYEFIIRSKNDEGLSTEASSIIVNIQPNRTQILPKPVQIKATYNDQVYKLRWKAPEFAEKLNLMSYTVFRCSSKAFSFELCESPIIFQRVPAHQIKIEFPNELGNSGTMIFAVSANYKEDSSGMATTLCIPHENTVLWQLDPKNDTVTSNTIKVEWVMMCEQRALVTGYLLQYCALDTGTNRCTGELINVTDISPDESMFTLTDVRPFTNYSLRLQMYSNRNRGPFSLPLTVQTAEAAPSAPRNLRVREIFSHNVILEWDVPELPNGLIKYYYVILNGTNFKELEAGTPKHTVSYNLTDLASFQTYSIQVAAATLSNSKKMKGLPSEKINIRTNVGEPGEVGSPSAENEDGTISVSWQQPREIHGPKNDILYELRWTKGKDWARTETNKTEYALELNCVGNQSFQIFLRAIQSTPCQNDNENLIACFNPNIRSQYNGKWLLVYDSYCYSAAFNWVVPVSAVLLGFALVAVCLAIFYKHKKMKTLKLIVPQGLNDIYESSPVKTSPKRSDSIEKKKNISGGLSFEIQTLLDDLASHSDSNLKHHWLRDQKYLSKCNSAGQLTTNQLNQERSDMTILVTIDTNTRRAAMMNAFKDDTKISSVRFNLSEYLELAKRDKDLRRNDESDPSKTGAEKSSPYIVDNYVSRESSQDSKPEVRKSFGETQSDELCQDDESYEIHTIPNSGYVTVHLPPKFPSKTPRNTLSDTKANPEPTTSVNAFPVPKMSSECQPSESYEVERNMVSGYVTVHLPIRCSQPAPMPTSIGEARSNGVSTIPSNQEVASKISNKYKTPMRDKPTEVTKNITLPETQFKGYVKLDDLSFLASQCRIDESKH</sequence>
<dbReference type="GO" id="GO:0016020">
    <property type="term" value="C:membrane"/>
    <property type="evidence" value="ECO:0007669"/>
    <property type="project" value="UniProtKB-SubCell"/>
</dbReference>
<organism evidence="4 5">
    <name type="scientific">Hermetia illucens</name>
    <name type="common">Black soldier fly</name>
    <dbReference type="NCBI Taxonomy" id="343691"/>
    <lineage>
        <taxon>Eukaryota</taxon>
        <taxon>Metazoa</taxon>
        <taxon>Ecdysozoa</taxon>
        <taxon>Arthropoda</taxon>
        <taxon>Hexapoda</taxon>
        <taxon>Insecta</taxon>
        <taxon>Pterygota</taxon>
        <taxon>Neoptera</taxon>
        <taxon>Endopterygota</taxon>
        <taxon>Diptera</taxon>
        <taxon>Brachycera</taxon>
        <taxon>Stratiomyomorpha</taxon>
        <taxon>Stratiomyidae</taxon>
        <taxon>Hermetiinae</taxon>
        <taxon>Hermetia</taxon>
    </lineage>
</organism>
<evidence type="ECO:0000256" key="1">
    <source>
        <dbReference type="SAM" id="MobiDB-lite"/>
    </source>
</evidence>
<evidence type="ECO:0000313" key="4">
    <source>
        <dbReference type="EMBL" id="CAD7093669.1"/>
    </source>
</evidence>
<dbReference type="OrthoDB" id="6381660at2759"/>
<keyword evidence="5" id="KW-1185">Reference proteome</keyword>
<evidence type="ECO:0000313" key="5">
    <source>
        <dbReference type="Proteomes" id="UP000594454"/>
    </source>
</evidence>
<dbReference type="SMART" id="SM00060">
    <property type="entry name" value="FN3"/>
    <property type="match status" value="4"/>
</dbReference>
<feature type="compositionally biased region" description="Basic and acidic residues" evidence="1">
    <location>
        <begin position="1020"/>
        <end position="1029"/>
    </location>
</feature>
<feature type="domain" description="Fibronectin type-III" evidence="3">
    <location>
        <begin position="645"/>
        <end position="740"/>
    </location>
</feature>
<evidence type="ECO:0000256" key="2">
    <source>
        <dbReference type="SAM" id="Phobius"/>
    </source>
</evidence>
<dbReference type="AlphaFoldDB" id="A0A7R8Z1F0"/>
<keyword evidence="2" id="KW-1133">Transmembrane helix</keyword>
<dbReference type="EMBL" id="LR899014">
    <property type="protein sequence ID" value="CAD7093669.1"/>
    <property type="molecule type" value="Genomic_DNA"/>
</dbReference>
<feature type="transmembrane region" description="Helical" evidence="2">
    <location>
        <begin position="858"/>
        <end position="880"/>
    </location>
</feature>
<dbReference type="PROSITE" id="PS50853">
    <property type="entry name" value="FN3"/>
    <property type="match status" value="2"/>
</dbReference>
<keyword evidence="2" id="KW-0472">Membrane</keyword>
<gene>
    <name evidence="4" type="ORF">HERILL_LOCUS15941</name>
</gene>
<evidence type="ECO:0000259" key="3">
    <source>
        <dbReference type="PROSITE" id="PS50853"/>
    </source>
</evidence>
<dbReference type="InterPro" id="IPR003961">
    <property type="entry name" value="FN3_dom"/>
</dbReference>
<feature type="compositionally biased region" description="Basic and acidic residues" evidence="1">
    <location>
        <begin position="1050"/>
        <end position="1062"/>
    </location>
</feature>
<dbReference type="CDD" id="cd00063">
    <property type="entry name" value="FN3"/>
    <property type="match status" value="2"/>
</dbReference>
<dbReference type="Pfam" id="PF00041">
    <property type="entry name" value="fn3"/>
    <property type="match status" value="2"/>
</dbReference>
<dbReference type="SUPFAM" id="SSF49265">
    <property type="entry name" value="Fibronectin type III"/>
    <property type="match status" value="4"/>
</dbReference>
<dbReference type="InterPro" id="IPR036116">
    <property type="entry name" value="FN3_sf"/>
</dbReference>
<dbReference type="InterPro" id="IPR050713">
    <property type="entry name" value="RTP_Phos/Ushers"/>
</dbReference>
<dbReference type="PANTHER" id="PTHR46957:SF3">
    <property type="entry name" value="CYTOKINE RECEPTOR"/>
    <property type="match status" value="1"/>
</dbReference>
<protein>
    <recommendedName>
        <fullName evidence="3">Fibronectin type-III domain-containing protein</fullName>
    </recommendedName>
</protein>
<name>A0A7R8Z1F0_HERIL</name>